<keyword evidence="2 5" id="KW-0963">Cytoplasm</keyword>
<dbReference type="PROSITE" id="PS51186">
    <property type="entry name" value="GNAT"/>
    <property type="match status" value="1"/>
</dbReference>
<dbReference type="PANTHER" id="PTHR43420:SF51">
    <property type="entry name" value="PEPTIDYL-LYSINE N-ACETYLTRANSFERASE YIAC"/>
    <property type="match status" value="1"/>
</dbReference>
<comment type="catalytic activity">
    <reaction evidence="5">
        <text>N-terminal L-alanyl-[ribosomal protein bS18] + acetyl-CoA = N-terminal N(alpha)-acetyl-L-alanyl-[ribosomal protein bS18] + CoA + H(+)</text>
        <dbReference type="Rhea" id="RHEA:43756"/>
        <dbReference type="Rhea" id="RHEA-COMP:10676"/>
        <dbReference type="Rhea" id="RHEA-COMP:10677"/>
        <dbReference type="ChEBI" id="CHEBI:15378"/>
        <dbReference type="ChEBI" id="CHEBI:57287"/>
        <dbReference type="ChEBI" id="CHEBI:57288"/>
        <dbReference type="ChEBI" id="CHEBI:64718"/>
        <dbReference type="ChEBI" id="CHEBI:83683"/>
        <dbReference type="EC" id="2.3.1.266"/>
    </reaction>
</comment>
<dbReference type="CDD" id="cd04301">
    <property type="entry name" value="NAT_SF"/>
    <property type="match status" value="1"/>
</dbReference>
<feature type="binding site" evidence="5">
    <location>
        <position position="121"/>
    </location>
    <ligand>
        <name>acetyl-CoA</name>
        <dbReference type="ChEBI" id="CHEBI:57288"/>
    </ligand>
</feature>
<dbReference type="Gene3D" id="3.40.630.30">
    <property type="match status" value="1"/>
</dbReference>
<reference evidence="7 8" key="1">
    <citation type="submission" date="2020-08" db="EMBL/GenBank/DDBJ databases">
        <title>Novel species isolated from subtropical streams in China.</title>
        <authorList>
            <person name="Lu H."/>
        </authorList>
    </citation>
    <scope>NUCLEOTIDE SEQUENCE [LARGE SCALE GENOMIC DNA]</scope>
    <source>
        <strain evidence="7 8">KCTC 52442</strain>
    </source>
</reference>
<keyword evidence="7" id="KW-0689">Ribosomal protein</keyword>
<keyword evidence="8" id="KW-1185">Reference proteome</keyword>
<keyword evidence="7" id="KW-0687">Ribonucleoprotein</keyword>
<comment type="caution">
    <text evidence="7">The sequence shown here is derived from an EMBL/GenBank/DDBJ whole genome shotgun (WGS) entry which is preliminary data.</text>
</comment>
<keyword evidence="4 5" id="KW-0012">Acyltransferase</keyword>
<dbReference type="EC" id="2.3.1.266" evidence="5"/>
<comment type="subcellular location">
    <subcellularLocation>
        <location evidence="5">Cytoplasm</location>
    </subcellularLocation>
</comment>
<dbReference type="EMBL" id="JACOFU010000001">
    <property type="protein sequence ID" value="MBC3830276.1"/>
    <property type="molecule type" value="Genomic_DNA"/>
</dbReference>
<feature type="domain" description="N-acetyltransferase" evidence="6">
    <location>
        <begin position="14"/>
        <end position="161"/>
    </location>
</feature>
<dbReference type="InterPro" id="IPR043690">
    <property type="entry name" value="RimI"/>
</dbReference>
<sequence length="169" mass="19484">MNTIHQSIAEFGGYEFCQLGLSDLDQILAIEQAVYTHPWTYGNFVDTFQHEHEACGIRDDQGHLVAYFFLMPVVDELHLLTFAVDAKKQKLGYGYILLRKMMALAREKKFASIMLEVRVSNTRAIAVYQRFGFVEIGRRKGYYPVQDLLREDAIVMRILTQTDHLSTSD</sequence>
<evidence type="ECO:0000256" key="1">
    <source>
        <dbReference type="ARBA" id="ARBA00005395"/>
    </source>
</evidence>
<evidence type="ECO:0000256" key="5">
    <source>
        <dbReference type="HAMAP-Rule" id="MF_02210"/>
    </source>
</evidence>
<dbReference type="NCBIfam" id="TIGR01575">
    <property type="entry name" value="rimI"/>
    <property type="match status" value="1"/>
</dbReference>
<dbReference type="InterPro" id="IPR000182">
    <property type="entry name" value="GNAT_dom"/>
</dbReference>
<evidence type="ECO:0000259" key="6">
    <source>
        <dbReference type="PROSITE" id="PS51186"/>
    </source>
</evidence>
<dbReference type="Pfam" id="PF00583">
    <property type="entry name" value="Acetyltransf_1"/>
    <property type="match status" value="1"/>
</dbReference>
<keyword evidence="3 5" id="KW-0808">Transferase</keyword>
<dbReference type="SUPFAM" id="SSF55729">
    <property type="entry name" value="Acyl-CoA N-acyltransferases (Nat)"/>
    <property type="match status" value="1"/>
</dbReference>
<dbReference type="GO" id="GO:0005840">
    <property type="term" value="C:ribosome"/>
    <property type="evidence" value="ECO:0007669"/>
    <property type="project" value="UniProtKB-KW"/>
</dbReference>
<evidence type="ECO:0000313" key="7">
    <source>
        <dbReference type="EMBL" id="MBC3830276.1"/>
    </source>
</evidence>
<dbReference type="Proteomes" id="UP000643610">
    <property type="component" value="Unassembled WGS sequence"/>
</dbReference>
<dbReference type="HAMAP" id="MF_02210">
    <property type="entry name" value="RimI"/>
    <property type="match status" value="1"/>
</dbReference>
<dbReference type="InterPro" id="IPR050680">
    <property type="entry name" value="YpeA/RimI_acetyltransf"/>
</dbReference>
<gene>
    <name evidence="5 7" type="primary">rimI</name>
    <name evidence="7" type="ORF">H8K33_02020</name>
</gene>
<feature type="active site" description="Proton donor" evidence="5">
    <location>
        <position position="128"/>
    </location>
</feature>
<name>A0ABR6XL90_9BURK</name>
<evidence type="ECO:0000256" key="3">
    <source>
        <dbReference type="ARBA" id="ARBA00022679"/>
    </source>
</evidence>
<evidence type="ECO:0000256" key="4">
    <source>
        <dbReference type="ARBA" id="ARBA00023315"/>
    </source>
</evidence>
<evidence type="ECO:0000256" key="2">
    <source>
        <dbReference type="ARBA" id="ARBA00022490"/>
    </source>
</evidence>
<dbReference type="InterPro" id="IPR016181">
    <property type="entry name" value="Acyl_CoA_acyltransferase"/>
</dbReference>
<dbReference type="PANTHER" id="PTHR43420">
    <property type="entry name" value="ACETYLTRANSFERASE"/>
    <property type="match status" value="1"/>
</dbReference>
<comment type="caution">
    <text evidence="5">Lacks conserved residue(s) required for the propagation of feature annotation.</text>
</comment>
<organism evidence="7 8">
    <name type="scientific">Undibacterium amnicola</name>
    <dbReference type="NCBI Taxonomy" id="1834038"/>
    <lineage>
        <taxon>Bacteria</taxon>
        <taxon>Pseudomonadati</taxon>
        <taxon>Pseudomonadota</taxon>
        <taxon>Betaproteobacteria</taxon>
        <taxon>Burkholderiales</taxon>
        <taxon>Oxalobacteraceae</taxon>
        <taxon>Undibacterium</taxon>
    </lineage>
</organism>
<proteinExistence type="inferred from homology"/>
<evidence type="ECO:0000313" key="8">
    <source>
        <dbReference type="Proteomes" id="UP000643610"/>
    </source>
</evidence>
<accession>A0ABR6XL90</accession>
<comment type="function">
    <text evidence="5">Acetylates the N-terminal alanine of ribosomal protein bS18.</text>
</comment>
<dbReference type="InterPro" id="IPR006464">
    <property type="entry name" value="AcTrfase_RimI/Ard1"/>
</dbReference>
<protein>
    <recommendedName>
        <fullName evidence="5">[Ribosomal protein bS18]-alanine N-acetyltransferase</fullName>
        <ecNumber evidence="5">2.3.1.266</ecNumber>
    </recommendedName>
</protein>
<dbReference type="RefSeq" id="WP_186889301.1">
    <property type="nucleotide sequence ID" value="NZ_JACOFU010000001.1"/>
</dbReference>
<feature type="active site" description="Proton acceptor" evidence="5">
    <location>
        <position position="116"/>
    </location>
</feature>
<comment type="similarity">
    <text evidence="1 5">Belongs to the acetyltransferase family. RimI subfamily.</text>
</comment>